<feature type="region of interest" description="Disordered" evidence="1">
    <location>
        <begin position="200"/>
        <end position="237"/>
    </location>
</feature>
<evidence type="ECO:0000313" key="2">
    <source>
        <dbReference type="EMBL" id="PLW79148.1"/>
    </source>
</evidence>
<dbReference type="AlphaFoldDB" id="A0A2N5XXJ4"/>
<keyword evidence="3" id="KW-1185">Reference proteome</keyword>
<dbReference type="SUPFAM" id="SSF46689">
    <property type="entry name" value="Homeodomain-like"/>
    <property type="match status" value="1"/>
</dbReference>
<organism evidence="2 3">
    <name type="scientific">Cohaesibacter celericrescens</name>
    <dbReference type="NCBI Taxonomy" id="2067669"/>
    <lineage>
        <taxon>Bacteria</taxon>
        <taxon>Pseudomonadati</taxon>
        <taxon>Pseudomonadota</taxon>
        <taxon>Alphaproteobacteria</taxon>
        <taxon>Hyphomicrobiales</taxon>
        <taxon>Cohaesibacteraceae</taxon>
    </lineage>
</organism>
<dbReference type="Proteomes" id="UP000234881">
    <property type="component" value="Unassembled WGS sequence"/>
</dbReference>
<sequence length="237" mass="26770">MNHNSDIRNRLFDQFTLTVLEQGWRNVSCANIAIETGVEIKLAFLEYRNRYAYVTELVRRIDRYMLDSYDAEMSDEPARERLFDVMMARFEAMQAHRPLIVALTKATRSDPLLSLHLMALSRLTADWFLDVARISPSGIGGIVRKKGALAAYARTFRVWLKDDSEDLSKTMAALDKLLKQGEAALRRAQKLACALPKMRRRCRSSSRSSNDMTQASSNSSENEARSVDDGALASVPS</sequence>
<evidence type="ECO:0000256" key="1">
    <source>
        <dbReference type="SAM" id="MobiDB-lite"/>
    </source>
</evidence>
<dbReference type="OrthoDB" id="7828598at2"/>
<dbReference type="EMBL" id="PKUQ01000001">
    <property type="protein sequence ID" value="PLW79148.1"/>
    <property type="molecule type" value="Genomic_DNA"/>
</dbReference>
<name>A0A2N5XXJ4_9HYPH</name>
<evidence type="ECO:0008006" key="4">
    <source>
        <dbReference type="Google" id="ProtNLM"/>
    </source>
</evidence>
<gene>
    <name evidence="2" type="ORF">C0081_02675</name>
</gene>
<dbReference type="RefSeq" id="WP_101532230.1">
    <property type="nucleotide sequence ID" value="NZ_PKUQ01000001.1"/>
</dbReference>
<dbReference type="Gene3D" id="1.10.357.10">
    <property type="entry name" value="Tetracycline Repressor, domain 2"/>
    <property type="match status" value="1"/>
</dbReference>
<evidence type="ECO:0000313" key="3">
    <source>
        <dbReference type="Proteomes" id="UP000234881"/>
    </source>
</evidence>
<protein>
    <recommendedName>
        <fullName evidence="4">HTH tetR-type domain-containing protein</fullName>
    </recommendedName>
</protein>
<accession>A0A2N5XXJ4</accession>
<proteinExistence type="predicted"/>
<feature type="compositionally biased region" description="Low complexity" evidence="1">
    <location>
        <begin position="205"/>
        <end position="221"/>
    </location>
</feature>
<dbReference type="InterPro" id="IPR009057">
    <property type="entry name" value="Homeodomain-like_sf"/>
</dbReference>
<reference evidence="2 3" key="1">
    <citation type="submission" date="2018-01" db="EMBL/GenBank/DDBJ databases">
        <title>The draft genome sequence of Cohaesibacter sp. H1304.</title>
        <authorList>
            <person name="Wang N.-N."/>
            <person name="Du Z.-J."/>
        </authorList>
    </citation>
    <scope>NUCLEOTIDE SEQUENCE [LARGE SCALE GENOMIC DNA]</scope>
    <source>
        <strain evidence="2 3">H1304</strain>
    </source>
</reference>
<comment type="caution">
    <text evidence="2">The sequence shown here is derived from an EMBL/GenBank/DDBJ whole genome shotgun (WGS) entry which is preliminary data.</text>
</comment>